<dbReference type="GO" id="GO:0008270">
    <property type="term" value="F:zinc ion binding"/>
    <property type="evidence" value="ECO:0007669"/>
    <property type="project" value="TreeGrafter"/>
</dbReference>
<evidence type="ECO:0000259" key="4">
    <source>
        <dbReference type="Pfam" id="PF04389"/>
    </source>
</evidence>
<accession>A0A1G4K596</accession>
<keyword evidence="3" id="KW-0645">Protease</keyword>
<dbReference type="OrthoDB" id="3907302at2759"/>
<evidence type="ECO:0000313" key="5">
    <source>
        <dbReference type="EMBL" id="SCU98965.1"/>
    </source>
</evidence>
<evidence type="ECO:0000313" key="6">
    <source>
        <dbReference type="Proteomes" id="UP000190274"/>
    </source>
</evidence>
<dbReference type="InterPro" id="IPR007484">
    <property type="entry name" value="Peptidase_M28"/>
</dbReference>
<keyword evidence="3" id="KW-0479">Metal-binding</keyword>
<dbReference type="STRING" id="1266660.A0A1G4K596"/>
<dbReference type="PANTHER" id="PTHR12283:SF6">
    <property type="entry name" value="GLUTAMINYL-PEPTIDE CYCLOTRANSFERASE-RELATED"/>
    <property type="match status" value="1"/>
</dbReference>
<dbReference type="GO" id="GO:0006508">
    <property type="term" value="P:proteolysis"/>
    <property type="evidence" value="ECO:0007669"/>
    <property type="project" value="UniProtKB-KW"/>
</dbReference>
<dbReference type="PANTHER" id="PTHR12283">
    <property type="entry name" value="GLUTAMINYL-PEPTIDE CYCLOTRANSFERASE"/>
    <property type="match status" value="1"/>
</dbReference>
<proteinExistence type="inferred from homology"/>
<keyword evidence="6" id="KW-1185">Reference proteome</keyword>
<feature type="domain" description="Peptidase M28" evidence="4">
    <location>
        <begin position="96"/>
        <end position="320"/>
    </location>
</feature>
<dbReference type="EMBL" id="LT598461">
    <property type="protein sequence ID" value="SCU98965.1"/>
    <property type="molecule type" value="Genomic_DNA"/>
</dbReference>
<keyword evidence="3" id="KW-0378">Hydrolase</keyword>
<dbReference type="EC" id="3.4.-.-" evidence="3"/>
<keyword evidence="3" id="KW-0732">Signal</keyword>
<reference evidence="5 6" key="1">
    <citation type="submission" date="2016-03" db="EMBL/GenBank/DDBJ databases">
        <authorList>
            <person name="Devillers H."/>
        </authorList>
    </citation>
    <scope>NUCLEOTIDE SEQUENCE [LARGE SCALE GENOMIC DNA]</scope>
    <source>
        <strain evidence="5">CBS 10888</strain>
    </source>
</reference>
<keyword evidence="1" id="KW-0808">Transferase</keyword>
<dbReference type="GO" id="GO:0008233">
    <property type="term" value="F:peptidase activity"/>
    <property type="evidence" value="ECO:0007669"/>
    <property type="project" value="UniProtKB-KW"/>
</dbReference>
<dbReference type="GO" id="GO:0016603">
    <property type="term" value="F:glutaminyl-peptide cyclotransferase activity"/>
    <property type="evidence" value="ECO:0007669"/>
    <property type="project" value="TreeGrafter"/>
</dbReference>
<sequence>MKTGILFLVLHFLGAIGFINGKLFGQEFYDDTLNVRLSLNDFDKSSLLLPFNVTRTPGSPGSQKTQKFIESHFNQLRNDWLFEEDKFSQSDFNFTNLVFTLGQNASSYLILSAHYDSKLVPEGFVGAIDSAASCGILLYIAEFVDSLFDGRQDITQKEFHQEPMGLKIVFFDGEEALKEWTSEDSIYGSKHLAEKWSKDGTMSKIDLFILLDLLGSVDNVRVPSYFSSSAEEYKHLIEIESLNQHNLPYRETLFDSEDPRFQNYNGIVIEDDHLPFLKNGVRIMHLIPLPFPTAWHTLEDNFNNLDKTKIQNWSILLCELVYSRLADQFDYF</sequence>
<evidence type="ECO:0000256" key="1">
    <source>
        <dbReference type="ARBA" id="ARBA00022679"/>
    </source>
</evidence>
<dbReference type="Gene3D" id="3.40.630.10">
    <property type="entry name" value="Zn peptidases"/>
    <property type="match status" value="1"/>
</dbReference>
<evidence type="ECO:0000256" key="3">
    <source>
        <dbReference type="RuleBase" id="RU361240"/>
    </source>
</evidence>
<name>A0A1G4K596_9SACH</name>
<dbReference type="Pfam" id="PF04389">
    <property type="entry name" value="Peptidase_M28"/>
    <property type="match status" value="1"/>
</dbReference>
<keyword evidence="2" id="KW-0012">Acyltransferase</keyword>
<dbReference type="SUPFAM" id="SSF53187">
    <property type="entry name" value="Zn-dependent exopeptidases"/>
    <property type="match status" value="1"/>
</dbReference>
<dbReference type="AlphaFoldDB" id="A0A1G4K596"/>
<dbReference type="InterPro" id="IPR040234">
    <property type="entry name" value="QC/QCL"/>
</dbReference>
<protein>
    <recommendedName>
        <fullName evidence="3">Peptide hydrolase</fullName>
        <ecNumber evidence="3">3.4.-.-</ecNumber>
    </recommendedName>
</protein>
<comment type="similarity">
    <text evidence="3">Belongs to the peptidase M28 family.</text>
</comment>
<feature type="signal peptide" evidence="3">
    <location>
        <begin position="1"/>
        <end position="21"/>
    </location>
</feature>
<organism evidence="5 6">
    <name type="scientific">Lachancea dasiensis</name>
    <dbReference type="NCBI Taxonomy" id="1072105"/>
    <lineage>
        <taxon>Eukaryota</taxon>
        <taxon>Fungi</taxon>
        <taxon>Dikarya</taxon>
        <taxon>Ascomycota</taxon>
        <taxon>Saccharomycotina</taxon>
        <taxon>Saccharomycetes</taxon>
        <taxon>Saccharomycetales</taxon>
        <taxon>Saccharomycetaceae</taxon>
        <taxon>Lachancea</taxon>
    </lineage>
</organism>
<feature type="chain" id="PRO_5009028935" description="Peptide hydrolase" evidence="3">
    <location>
        <begin position="22"/>
        <end position="332"/>
    </location>
</feature>
<evidence type="ECO:0000256" key="2">
    <source>
        <dbReference type="ARBA" id="ARBA00023315"/>
    </source>
</evidence>
<gene>
    <name evidence="5" type="ORF">LADA_0H16468G</name>
</gene>
<keyword evidence="3" id="KW-0862">Zinc</keyword>
<dbReference type="Proteomes" id="UP000190274">
    <property type="component" value="Chromosome H"/>
</dbReference>